<sequence>MRAAGGGGRARRSFLIPPAVLSDGRSSICSGGASSSDGEGIALSDGEGIASSDGEGIALSDGERVVEAIATLEAARRCARSCDEHRQATAI</sequence>
<name>A0A4P2QRG7_SORCE</name>
<gene>
    <name evidence="2" type="ORF">SOCE836_049470</name>
</gene>
<feature type="region of interest" description="Disordered" evidence="1">
    <location>
        <begin position="26"/>
        <end position="47"/>
    </location>
</feature>
<protein>
    <submittedName>
        <fullName evidence="2">Uncharacterized protein</fullName>
    </submittedName>
</protein>
<reference evidence="2 3" key="1">
    <citation type="submission" date="2015-09" db="EMBL/GenBank/DDBJ databases">
        <title>Sorangium comparison.</title>
        <authorList>
            <person name="Zaburannyi N."/>
            <person name="Bunk B."/>
            <person name="Overmann J."/>
            <person name="Mueller R."/>
        </authorList>
    </citation>
    <scope>NUCLEOTIDE SEQUENCE [LARGE SCALE GENOMIC DNA]</scope>
    <source>
        <strain evidence="2 3">So ce836</strain>
    </source>
</reference>
<proteinExistence type="predicted"/>
<feature type="compositionally biased region" description="Low complexity" evidence="1">
    <location>
        <begin position="26"/>
        <end position="38"/>
    </location>
</feature>
<dbReference type="EMBL" id="CP012672">
    <property type="protein sequence ID" value="AUX32800.1"/>
    <property type="molecule type" value="Genomic_DNA"/>
</dbReference>
<evidence type="ECO:0000256" key="1">
    <source>
        <dbReference type="SAM" id="MobiDB-lite"/>
    </source>
</evidence>
<accession>A0A4P2QRG7</accession>
<organism evidence="2 3">
    <name type="scientific">Sorangium cellulosum</name>
    <name type="common">Polyangium cellulosum</name>
    <dbReference type="NCBI Taxonomy" id="56"/>
    <lineage>
        <taxon>Bacteria</taxon>
        <taxon>Pseudomonadati</taxon>
        <taxon>Myxococcota</taxon>
        <taxon>Polyangia</taxon>
        <taxon>Polyangiales</taxon>
        <taxon>Polyangiaceae</taxon>
        <taxon>Sorangium</taxon>
    </lineage>
</organism>
<dbReference type="AlphaFoldDB" id="A0A4P2QRG7"/>
<evidence type="ECO:0000313" key="2">
    <source>
        <dbReference type="EMBL" id="AUX32800.1"/>
    </source>
</evidence>
<dbReference type="Proteomes" id="UP000295497">
    <property type="component" value="Chromosome"/>
</dbReference>
<evidence type="ECO:0000313" key="3">
    <source>
        <dbReference type="Proteomes" id="UP000295497"/>
    </source>
</evidence>